<reference evidence="2" key="1">
    <citation type="journal article" date="2020" name="mSystems">
        <title>Genome- and Community-Level Interaction Insights into Carbon Utilization and Element Cycling Functions of Hydrothermarchaeota in Hydrothermal Sediment.</title>
        <authorList>
            <person name="Zhou Z."/>
            <person name="Liu Y."/>
            <person name="Xu W."/>
            <person name="Pan J."/>
            <person name="Luo Z.H."/>
            <person name="Li M."/>
        </authorList>
    </citation>
    <scope>NUCLEOTIDE SEQUENCE [LARGE SCALE GENOMIC DNA]</scope>
    <source>
        <strain evidence="2">SpSt-788</strain>
    </source>
</reference>
<name>A0A7C4EKN0_9BACT</name>
<organism evidence="2">
    <name type="scientific">Thermodesulfovibrio aggregans</name>
    <dbReference type="NCBI Taxonomy" id="86166"/>
    <lineage>
        <taxon>Bacteria</taxon>
        <taxon>Pseudomonadati</taxon>
        <taxon>Nitrospirota</taxon>
        <taxon>Thermodesulfovibrionia</taxon>
        <taxon>Thermodesulfovibrionales</taxon>
        <taxon>Thermodesulfovibrionaceae</taxon>
        <taxon>Thermodesulfovibrio</taxon>
    </lineage>
</organism>
<dbReference type="Pfam" id="PF07883">
    <property type="entry name" value="Cupin_2"/>
    <property type="match status" value="1"/>
</dbReference>
<comment type="caution">
    <text evidence="2">The sequence shown here is derived from an EMBL/GenBank/DDBJ whole genome shotgun (WGS) entry which is preliminary data.</text>
</comment>
<proteinExistence type="predicted"/>
<evidence type="ECO:0000313" key="2">
    <source>
        <dbReference type="EMBL" id="HGG98965.1"/>
    </source>
</evidence>
<dbReference type="AlphaFoldDB" id="A0A7C4EKN0"/>
<dbReference type="InterPro" id="IPR014710">
    <property type="entry name" value="RmlC-like_jellyroll"/>
</dbReference>
<accession>A0A7C4EKN0</accession>
<protein>
    <submittedName>
        <fullName evidence="2">Cupin domain-containing protein</fullName>
    </submittedName>
</protein>
<feature type="domain" description="Cupin type-2" evidence="1">
    <location>
        <begin position="68"/>
        <end position="136"/>
    </location>
</feature>
<gene>
    <name evidence="2" type="ORF">ENV75_00690</name>
</gene>
<sequence length="148" mass="17182">MNFVKKQDIYLCELSSDKKFKKSKIIRFKNGKWNGIKSIPYKNESGNWALIERFPLVMNSAIKFEVRYFEIAPGGCSSLEYHNHAHVVICIRGKGKLKLGKKYRILKYLDIAYIAPNDIHQLLNPFKKPFGFLCIVDSERDKPVELIS</sequence>
<dbReference type="EMBL" id="DTHO01000007">
    <property type="protein sequence ID" value="HGG98965.1"/>
    <property type="molecule type" value="Genomic_DNA"/>
</dbReference>
<dbReference type="Gene3D" id="2.60.120.10">
    <property type="entry name" value="Jelly Rolls"/>
    <property type="match status" value="1"/>
</dbReference>
<dbReference type="SUPFAM" id="SSF51182">
    <property type="entry name" value="RmlC-like cupins"/>
    <property type="match status" value="1"/>
</dbReference>
<evidence type="ECO:0000259" key="1">
    <source>
        <dbReference type="Pfam" id="PF07883"/>
    </source>
</evidence>
<dbReference type="InterPro" id="IPR013096">
    <property type="entry name" value="Cupin_2"/>
</dbReference>
<dbReference type="InterPro" id="IPR011051">
    <property type="entry name" value="RmlC_Cupin_sf"/>
</dbReference>